<dbReference type="Pfam" id="PF05132">
    <property type="entry name" value="RNA_pol_Rpc4"/>
    <property type="match status" value="1"/>
</dbReference>
<feature type="region of interest" description="Disordered" evidence="5">
    <location>
        <begin position="1"/>
        <end position="191"/>
    </location>
</feature>
<feature type="compositionally biased region" description="Low complexity" evidence="5">
    <location>
        <begin position="332"/>
        <end position="342"/>
    </location>
</feature>
<dbReference type="GO" id="GO:0005666">
    <property type="term" value="C:RNA polymerase III complex"/>
    <property type="evidence" value="ECO:0007669"/>
    <property type="project" value="InterPro"/>
</dbReference>
<dbReference type="EMBL" id="JAADYS010001191">
    <property type="protein sequence ID" value="KAF4464422.1"/>
    <property type="molecule type" value="Genomic_DNA"/>
</dbReference>
<comment type="subcellular location">
    <subcellularLocation>
        <location evidence="1">Nucleus</location>
    </subcellularLocation>
</comment>
<dbReference type="GO" id="GO:0042797">
    <property type="term" value="P:tRNA transcription by RNA polymerase III"/>
    <property type="evidence" value="ECO:0007669"/>
    <property type="project" value="TreeGrafter"/>
</dbReference>
<sequence length="553" mass="57765">MNRGRAPARGTRRGAAAAGQRSQAANGESSAGPSSASAASGAAGAGSGSATPAIRSTSARGGAATRATRGPAAARFRPKNIRRDEAERDSLARQEEKKASERAADERKARGRSRFRSKRSRGDTMGRGGFGRIISGASGPFSSGVAGSGGRGGGGGWFGGGGGGGGSFGGSGFGRGSKSESKPGFAQADGSRFREARINADKLNAHTPEEELDSEDEAMMAALNSRAVSVLPMGIYRREHKDEGVVVATTAELEAAENAQNVPAVVGEEESLWVDGDDAVPQPVADDSEEGGIWGTDSKTPVIKKEPDLEDSMDIDVEAKPASEEKEKKPAVEVPAPKAKAAIPQDSEEKMIKADLELLANELGAVEIAEGEDGKTEAPSNKDGRMYLFQFPPVLPPLKQVAQPKPINKIKPEPGEDNVLESTPSAADATPVDLTQDGPLSMEGFPGADDPENKAGFMSSLLSQGGMVGQLRVRKSGRVEMDWGGRVLELSPAAGMNFMTTAVIVEENDEKPRPGVVGGESIGMGKIMGRFVLAPTWEEEEDWDVSPEELRVD</sequence>
<organism evidence="6 7">
    <name type="scientific">Fusarium albosuccineum</name>
    <dbReference type="NCBI Taxonomy" id="1237068"/>
    <lineage>
        <taxon>Eukaryota</taxon>
        <taxon>Fungi</taxon>
        <taxon>Dikarya</taxon>
        <taxon>Ascomycota</taxon>
        <taxon>Pezizomycotina</taxon>
        <taxon>Sordariomycetes</taxon>
        <taxon>Hypocreomycetidae</taxon>
        <taxon>Hypocreales</taxon>
        <taxon>Nectriaceae</taxon>
        <taxon>Fusarium</taxon>
        <taxon>Fusarium decemcellulare species complex</taxon>
    </lineage>
</organism>
<evidence type="ECO:0000256" key="1">
    <source>
        <dbReference type="ARBA" id="ARBA00004123"/>
    </source>
</evidence>
<feature type="compositionally biased region" description="Gly residues" evidence="5">
    <location>
        <begin position="146"/>
        <end position="175"/>
    </location>
</feature>
<evidence type="ECO:0000256" key="4">
    <source>
        <dbReference type="ARBA" id="ARBA00023242"/>
    </source>
</evidence>
<feature type="compositionally biased region" description="Basic and acidic residues" evidence="5">
    <location>
        <begin position="317"/>
        <end position="331"/>
    </location>
</feature>
<evidence type="ECO:0000313" key="6">
    <source>
        <dbReference type="EMBL" id="KAF4464422.1"/>
    </source>
</evidence>
<accession>A0A8H4L7R8</accession>
<name>A0A8H4L7R8_9HYPO</name>
<evidence type="ECO:0000256" key="3">
    <source>
        <dbReference type="ARBA" id="ARBA00023163"/>
    </source>
</evidence>
<feature type="region of interest" description="Disordered" evidence="5">
    <location>
        <begin position="283"/>
        <end position="344"/>
    </location>
</feature>
<keyword evidence="7" id="KW-1185">Reference proteome</keyword>
<evidence type="ECO:0000313" key="7">
    <source>
        <dbReference type="Proteomes" id="UP000554235"/>
    </source>
</evidence>
<dbReference type="Proteomes" id="UP000554235">
    <property type="component" value="Unassembled WGS sequence"/>
</dbReference>
<evidence type="ECO:0000256" key="2">
    <source>
        <dbReference type="ARBA" id="ARBA00022478"/>
    </source>
</evidence>
<feature type="compositionally biased region" description="Low complexity" evidence="5">
    <location>
        <begin position="1"/>
        <end position="42"/>
    </location>
</feature>
<reference evidence="6 7" key="1">
    <citation type="submission" date="2020-01" db="EMBL/GenBank/DDBJ databases">
        <title>Identification and distribution of gene clusters putatively required for synthesis of sphingolipid metabolism inhibitors in phylogenetically diverse species of the filamentous fungus Fusarium.</title>
        <authorList>
            <person name="Kim H.-S."/>
            <person name="Busman M."/>
            <person name="Brown D.W."/>
            <person name="Divon H."/>
            <person name="Uhlig S."/>
            <person name="Proctor R.H."/>
        </authorList>
    </citation>
    <scope>NUCLEOTIDE SEQUENCE [LARGE SCALE GENOMIC DNA]</scope>
    <source>
        <strain evidence="6 7">NRRL 20459</strain>
    </source>
</reference>
<feature type="compositionally biased region" description="Basic residues" evidence="5">
    <location>
        <begin position="109"/>
        <end position="119"/>
    </location>
</feature>
<keyword evidence="4" id="KW-0539">Nucleus</keyword>
<protein>
    <recommendedName>
        <fullName evidence="8">DNA-directed RNA polymerase III subunit RPC4</fullName>
    </recommendedName>
</protein>
<dbReference type="PANTHER" id="PTHR13408">
    <property type="entry name" value="DNA-DIRECTED RNA POLYMERASE III"/>
    <property type="match status" value="1"/>
</dbReference>
<dbReference type="PANTHER" id="PTHR13408:SF0">
    <property type="entry name" value="DNA-DIRECTED RNA POLYMERASE III SUBUNIT RPC4"/>
    <property type="match status" value="1"/>
</dbReference>
<keyword evidence="3" id="KW-0804">Transcription</keyword>
<feature type="region of interest" description="Disordered" evidence="5">
    <location>
        <begin position="408"/>
        <end position="432"/>
    </location>
</feature>
<dbReference type="OrthoDB" id="5836119at2759"/>
<dbReference type="GO" id="GO:0003677">
    <property type="term" value="F:DNA binding"/>
    <property type="evidence" value="ECO:0007669"/>
    <property type="project" value="InterPro"/>
</dbReference>
<dbReference type="InterPro" id="IPR007811">
    <property type="entry name" value="RPC4"/>
</dbReference>
<evidence type="ECO:0000256" key="5">
    <source>
        <dbReference type="SAM" id="MobiDB-lite"/>
    </source>
</evidence>
<gene>
    <name evidence="6" type="ORF">FALBO_8734</name>
</gene>
<proteinExistence type="predicted"/>
<comment type="caution">
    <text evidence="6">The sequence shown here is derived from an EMBL/GenBank/DDBJ whole genome shotgun (WGS) entry which is preliminary data.</text>
</comment>
<dbReference type="AlphaFoldDB" id="A0A8H4L7R8"/>
<feature type="compositionally biased region" description="Basic and acidic residues" evidence="5">
    <location>
        <begin position="81"/>
        <end position="108"/>
    </location>
</feature>
<feature type="compositionally biased region" description="Low complexity" evidence="5">
    <location>
        <begin position="55"/>
        <end position="75"/>
    </location>
</feature>
<keyword evidence="2" id="KW-0240">DNA-directed RNA polymerase</keyword>
<evidence type="ECO:0008006" key="8">
    <source>
        <dbReference type="Google" id="ProtNLM"/>
    </source>
</evidence>